<evidence type="ECO:0000313" key="3">
    <source>
        <dbReference type="Proteomes" id="UP000001861"/>
    </source>
</evidence>
<sequence length="76" mass="8215">MARRAAPPAEPAYLPHIPSQGRRLGNPDESGFSRFIREEIFSPEKLPGNLSILTASVLFAGGIAAVRTWGELMVPV</sequence>
<gene>
    <name evidence="2" type="ORF">CC1G_05837</name>
</gene>
<name>A8NLJ2_COPC7</name>
<dbReference type="InParanoid" id="A8NLJ2"/>
<dbReference type="eggNOG" id="ENOG502SYC3">
    <property type="taxonomic scope" value="Eukaryota"/>
</dbReference>
<dbReference type="OMA" id="MRTWGEL"/>
<protein>
    <recommendedName>
        <fullName evidence="4">TOM core complex subunit Tom6</fullName>
    </recommendedName>
</protein>
<dbReference type="RefSeq" id="XP_001834700.1">
    <property type="nucleotide sequence ID" value="XM_001834648.1"/>
</dbReference>
<evidence type="ECO:0008006" key="4">
    <source>
        <dbReference type="Google" id="ProtNLM"/>
    </source>
</evidence>
<dbReference type="GeneID" id="6011217"/>
<keyword evidence="3" id="KW-1185">Reference proteome</keyword>
<dbReference type="KEGG" id="cci:CC1G_05837"/>
<organism evidence="2 3">
    <name type="scientific">Coprinopsis cinerea (strain Okayama-7 / 130 / ATCC MYA-4618 / FGSC 9003)</name>
    <name type="common">Inky cap fungus</name>
    <name type="synonym">Hormographiella aspergillata</name>
    <dbReference type="NCBI Taxonomy" id="240176"/>
    <lineage>
        <taxon>Eukaryota</taxon>
        <taxon>Fungi</taxon>
        <taxon>Dikarya</taxon>
        <taxon>Basidiomycota</taxon>
        <taxon>Agaricomycotina</taxon>
        <taxon>Agaricomycetes</taxon>
        <taxon>Agaricomycetidae</taxon>
        <taxon>Agaricales</taxon>
        <taxon>Agaricineae</taxon>
        <taxon>Psathyrellaceae</taxon>
        <taxon>Coprinopsis</taxon>
    </lineage>
</organism>
<dbReference type="Proteomes" id="UP000001861">
    <property type="component" value="Unassembled WGS sequence"/>
</dbReference>
<dbReference type="AlphaFoldDB" id="A8NLJ2"/>
<feature type="region of interest" description="Disordered" evidence="1">
    <location>
        <begin position="1"/>
        <end position="28"/>
    </location>
</feature>
<comment type="caution">
    <text evidence="2">The sequence shown here is derived from an EMBL/GenBank/DDBJ whole genome shotgun (WGS) entry which is preliminary data.</text>
</comment>
<evidence type="ECO:0000313" key="2">
    <source>
        <dbReference type="EMBL" id="EAU87148.1"/>
    </source>
</evidence>
<evidence type="ECO:0000256" key="1">
    <source>
        <dbReference type="SAM" id="MobiDB-lite"/>
    </source>
</evidence>
<proteinExistence type="predicted"/>
<accession>A8NLJ2</accession>
<dbReference type="VEuPathDB" id="FungiDB:CC1G_05837"/>
<reference evidence="2 3" key="1">
    <citation type="journal article" date="2010" name="Proc. Natl. Acad. Sci. U.S.A.">
        <title>Insights into evolution of multicellular fungi from the assembled chromosomes of the mushroom Coprinopsis cinerea (Coprinus cinereus).</title>
        <authorList>
            <person name="Stajich J.E."/>
            <person name="Wilke S.K."/>
            <person name="Ahren D."/>
            <person name="Au C.H."/>
            <person name="Birren B.W."/>
            <person name="Borodovsky M."/>
            <person name="Burns C."/>
            <person name="Canback B."/>
            <person name="Casselton L.A."/>
            <person name="Cheng C.K."/>
            <person name="Deng J."/>
            <person name="Dietrich F.S."/>
            <person name="Fargo D.C."/>
            <person name="Farman M.L."/>
            <person name="Gathman A.C."/>
            <person name="Goldberg J."/>
            <person name="Guigo R."/>
            <person name="Hoegger P.J."/>
            <person name="Hooker J.B."/>
            <person name="Huggins A."/>
            <person name="James T.Y."/>
            <person name="Kamada T."/>
            <person name="Kilaru S."/>
            <person name="Kodira C."/>
            <person name="Kues U."/>
            <person name="Kupfer D."/>
            <person name="Kwan H.S."/>
            <person name="Lomsadze A."/>
            <person name="Li W."/>
            <person name="Lilly W.W."/>
            <person name="Ma L.J."/>
            <person name="Mackey A.J."/>
            <person name="Manning G."/>
            <person name="Martin F."/>
            <person name="Muraguchi H."/>
            <person name="Natvig D.O."/>
            <person name="Palmerini H."/>
            <person name="Ramesh M.A."/>
            <person name="Rehmeyer C.J."/>
            <person name="Roe B.A."/>
            <person name="Shenoy N."/>
            <person name="Stanke M."/>
            <person name="Ter-Hovhannisyan V."/>
            <person name="Tunlid A."/>
            <person name="Velagapudi R."/>
            <person name="Vision T.J."/>
            <person name="Zeng Q."/>
            <person name="Zolan M.E."/>
            <person name="Pukkila P.J."/>
        </authorList>
    </citation>
    <scope>NUCLEOTIDE SEQUENCE [LARGE SCALE GENOMIC DNA]</scope>
    <source>
        <strain evidence="3">Okayama-7 / 130 / ATCC MYA-4618 / FGSC 9003</strain>
    </source>
</reference>
<dbReference type="OrthoDB" id="5514856at2759"/>
<dbReference type="EMBL" id="AACS02000012">
    <property type="protein sequence ID" value="EAU87148.1"/>
    <property type="molecule type" value="Genomic_DNA"/>
</dbReference>